<name>A0A2P2BMU2_9FIRM</name>
<organism evidence="2 3">
    <name type="scientific">Romboutsia hominis</name>
    <dbReference type="NCBI Taxonomy" id="1507512"/>
    <lineage>
        <taxon>Bacteria</taxon>
        <taxon>Bacillati</taxon>
        <taxon>Bacillota</taxon>
        <taxon>Clostridia</taxon>
        <taxon>Peptostreptococcales</taxon>
        <taxon>Peptostreptococcaceae</taxon>
        <taxon>Romboutsia</taxon>
    </lineage>
</organism>
<sequence>MKMVAGGLSMGIKMIHHICIQTEKYKESLDFYTRILGFEVVQESKNFHNREYNTWIKQGTFMIELQTPKAGDKFKKWTSLNEGPVHMGFIVDNVEEEYKRIKSLGYTNFKVKNGEIVYKVEGESLFKIKAPEGTEIEIRDTDIA</sequence>
<accession>A0A2P2BMU2</accession>
<dbReference type="Proteomes" id="UP000245695">
    <property type="component" value="Chromosome 1"/>
</dbReference>
<dbReference type="KEGG" id="rhom:FRIFI_0163"/>
<dbReference type="InterPro" id="IPR051332">
    <property type="entry name" value="Fosfomycin_Res_Enzymes"/>
</dbReference>
<protein>
    <submittedName>
        <fullName evidence="2">Glyoxalase protein</fullName>
    </submittedName>
</protein>
<dbReference type="PROSITE" id="PS51819">
    <property type="entry name" value="VOC"/>
    <property type="match status" value="1"/>
</dbReference>
<dbReference type="CDD" id="cd06587">
    <property type="entry name" value="VOC"/>
    <property type="match status" value="1"/>
</dbReference>
<dbReference type="PANTHER" id="PTHR36113:SF1">
    <property type="entry name" value="GLYOXALASE_BLEOMYCIN RESISTANCE PROTEIN_DIOXYGENASE"/>
    <property type="match status" value="1"/>
</dbReference>
<dbReference type="EMBL" id="LN650648">
    <property type="protein sequence ID" value="CEI71715.1"/>
    <property type="molecule type" value="Genomic_DNA"/>
</dbReference>
<dbReference type="AlphaFoldDB" id="A0A2P2BMU2"/>
<evidence type="ECO:0000259" key="1">
    <source>
        <dbReference type="PROSITE" id="PS51819"/>
    </source>
</evidence>
<evidence type="ECO:0000313" key="3">
    <source>
        <dbReference type="Proteomes" id="UP000245695"/>
    </source>
</evidence>
<evidence type="ECO:0000313" key="2">
    <source>
        <dbReference type="EMBL" id="CEI71715.1"/>
    </source>
</evidence>
<dbReference type="PANTHER" id="PTHR36113">
    <property type="entry name" value="LYASE, PUTATIVE-RELATED-RELATED"/>
    <property type="match status" value="1"/>
</dbReference>
<keyword evidence="3" id="KW-1185">Reference proteome</keyword>
<gene>
    <name evidence="2" type="ORF">FRIFI_0163</name>
</gene>
<proteinExistence type="predicted"/>
<dbReference type="Pfam" id="PF00903">
    <property type="entry name" value="Glyoxalase"/>
    <property type="match status" value="1"/>
</dbReference>
<dbReference type="InterPro" id="IPR029068">
    <property type="entry name" value="Glyas_Bleomycin-R_OHBP_Dase"/>
</dbReference>
<dbReference type="InterPro" id="IPR004360">
    <property type="entry name" value="Glyas_Fos-R_dOase_dom"/>
</dbReference>
<dbReference type="SUPFAM" id="SSF54593">
    <property type="entry name" value="Glyoxalase/Bleomycin resistance protein/Dihydroxybiphenyl dioxygenase"/>
    <property type="match status" value="1"/>
</dbReference>
<feature type="domain" description="VOC" evidence="1">
    <location>
        <begin position="14"/>
        <end position="141"/>
    </location>
</feature>
<dbReference type="Gene3D" id="3.10.180.10">
    <property type="entry name" value="2,3-Dihydroxybiphenyl 1,2-Dioxygenase, domain 1"/>
    <property type="match status" value="1"/>
</dbReference>
<dbReference type="InterPro" id="IPR037523">
    <property type="entry name" value="VOC_core"/>
</dbReference>
<reference evidence="2 3" key="1">
    <citation type="submission" date="2014-09" db="EMBL/GenBank/DDBJ databases">
        <authorList>
            <person name="Hornung B.V."/>
        </authorList>
    </citation>
    <scope>NUCLEOTIDE SEQUENCE [LARGE SCALE GENOMIC DNA]</scope>
    <source>
        <strain evidence="2 3">FRIFI</strain>
    </source>
</reference>